<keyword evidence="3" id="KW-1185">Reference proteome</keyword>
<evidence type="ECO:0000259" key="1">
    <source>
        <dbReference type="Pfam" id="PF13649"/>
    </source>
</evidence>
<dbReference type="InterPro" id="IPR041698">
    <property type="entry name" value="Methyltransf_25"/>
</dbReference>
<dbReference type="SUPFAM" id="SSF53335">
    <property type="entry name" value="S-adenosyl-L-methionine-dependent methyltransferases"/>
    <property type="match status" value="1"/>
</dbReference>
<keyword evidence="2" id="KW-0489">Methyltransferase</keyword>
<dbReference type="InterPro" id="IPR029063">
    <property type="entry name" value="SAM-dependent_MTases_sf"/>
</dbReference>
<dbReference type="GO" id="GO:0008168">
    <property type="term" value="F:methyltransferase activity"/>
    <property type="evidence" value="ECO:0007669"/>
    <property type="project" value="UniProtKB-KW"/>
</dbReference>
<protein>
    <submittedName>
        <fullName evidence="2">Methyltransferase domain-containing protein</fullName>
    </submittedName>
</protein>
<sequence length="205" mass="24060">MNEQENFWATKYAREYIENNASFDHERGVEAWREMLGKATNLASILECGCNIGRNIEFLNVLLPDASKSVIEISQPAFEYVTRRHALAYAFNGSIEASDLDDTFDLVFTMGVLIHIHPDDLLKTMQKMFAYSSKYILLGEYFNRTPVMLEYRGEQNKLFKRDFGKLFVENFQVEIVDYGFLWGHVYDAAGFDDITWWLFRRREQE</sequence>
<dbReference type="RefSeq" id="WP_154739064.1">
    <property type="nucleotide sequence ID" value="NZ_WMBQ01000001.1"/>
</dbReference>
<dbReference type="Gene3D" id="3.40.50.150">
    <property type="entry name" value="Vaccinia Virus protein VP39"/>
    <property type="match status" value="1"/>
</dbReference>
<dbReference type="InterPro" id="IPR020027">
    <property type="entry name" value="Pseudamin_synth-assoc_MeTrfase"/>
</dbReference>
<name>A0A6I3KI14_9HYPH</name>
<comment type="caution">
    <text evidence="2">The sequence shown here is derived from an EMBL/GenBank/DDBJ whole genome shotgun (WGS) entry which is preliminary data.</text>
</comment>
<dbReference type="NCBIfam" id="TIGR03587">
    <property type="entry name" value="Pse_Me-ase"/>
    <property type="match status" value="1"/>
</dbReference>
<dbReference type="Pfam" id="PF13649">
    <property type="entry name" value="Methyltransf_25"/>
    <property type="match status" value="1"/>
</dbReference>
<evidence type="ECO:0000313" key="2">
    <source>
        <dbReference type="EMBL" id="MTD94674.1"/>
    </source>
</evidence>
<dbReference type="EMBL" id="WMBQ01000001">
    <property type="protein sequence ID" value="MTD94674.1"/>
    <property type="molecule type" value="Genomic_DNA"/>
</dbReference>
<keyword evidence="2" id="KW-0808">Transferase</keyword>
<proteinExistence type="predicted"/>
<organism evidence="2 3">
    <name type="scientific">Hyphomicrobium album</name>
    <dbReference type="NCBI Taxonomy" id="2665159"/>
    <lineage>
        <taxon>Bacteria</taxon>
        <taxon>Pseudomonadati</taxon>
        <taxon>Pseudomonadota</taxon>
        <taxon>Alphaproteobacteria</taxon>
        <taxon>Hyphomicrobiales</taxon>
        <taxon>Hyphomicrobiaceae</taxon>
        <taxon>Hyphomicrobium</taxon>
    </lineage>
</organism>
<evidence type="ECO:0000313" key="3">
    <source>
        <dbReference type="Proteomes" id="UP000440694"/>
    </source>
</evidence>
<dbReference type="Proteomes" id="UP000440694">
    <property type="component" value="Unassembled WGS sequence"/>
</dbReference>
<reference evidence="2 3" key="1">
    <citation type="submission" date="2019-11" db="EMBL/GenBank/DDBJ databases">
        <title>Identification of a novel strain.</title>
        <authorList>
            <person name="Xu Q."/>
            <person name="Wang G."/>
        </authorList>
    </citation>
    <scope>NUCLEOTIDE SEQUENCE [LARGE SCALE GENOMIC DNA]</scope>
    <source>
        <strain evidence="3">xq</strain>
    </source>
</reference>
<dbReference type="AlphaFoldDB" id="A0A6I3KI14"/>
<gene>
    <name evidence="2" type="ORF">GIW81_10060</name>
</gene>
<accession>A0A6I3KI14</accession>
<feature type="domain" description="Methyltransferase" evidence="1">
    <location>
        <begin position="45"/>
        <end position="129"/>
    </location>
</feature>
<dbReference type="GO" id="GO:0032259">
    <property type="term" value="P:methylation"/>
    <property type="evidence" value="ECO:0007669"/>
    <property type="project" value="UniProtKB-KW"/>
</dbReference>
<dbReference type="CDD" id="cd02440">
    <property type="entry name" value="AdoMet_MTases"/>
    <property type="match status" value="1"/>
</dbReference>